<name>A0ABP0FW56_CLALP</name>
<sequence>MKSLLSALNCTNTEKQSHFHCCMCPAVITRSFNFKRHLELCSTAGKRLFSGDDKVSDDATCTKLLKKSTSIWKWLILCVM</sequence>
<dbReference type="EMBL" id="CAWYQH010000096">
    <property type="protein sequence ID" value="CAK8682893.1"/>
    <property type="molecule type" value="Genomic_DNA"/>
</dbReference>
<reference evidence="2 3" key="1">
    <citation type="submission" date="2024-02" db="EMBL/GenBank/DDBJ databases">
        <authorList>
            <person name="Daric V."/>
            <person name="Darras S."/>
        </authorList>
    </citation>
    <scope>NUCLEOTIDE SEQUENCE [LARGE SCALE GENOMIC DNA]</scope>
</reference>
<dbReference type="InterPro" id="IPR015318">
    <property type="entry name" value="Znf_GAGA-bd_fac"/>
</dbReference>
<feature type="domain" description="Zinc finger GAGA-binding factor" evidence="1">
    <location>
        <begin position="20"/>
        <end position="41"/>
    </location>
</feature>
<keyword evidence="3" id="KW-1185">Reference proteome</keyword>
<dbReference type="Proteomes" id="UP001642483">
    <property type="component" value="Unassembled WGS sequence"/>
</dbReference>
<comment type="caution">
    <text evidence="2">The sequence shown here is derived from an EMBL/GenBank/DDBJ whole genome shotgun (WGS) entry which is preliminary data.</text>
</comment>
<protein>
    <recommendedName>
        <fullName evidence="1">Zinc finger GAGA-binding factor domain-containing protein</fullName>
    </recommendedName>
</protein>
<organism evidence="2 3">
    <name type="scientific">Clavelina lepadiformis</name>
    <name type="common">Light-bulb sea squirt</name>
    <name type="synonym">Ascidia lepadiformis</name>
    <dbReference type="NCBI Taxonomy" id="159417"/>
    <lineage>
        <taxon>Eukaryota</taxon>
        <taxon>Metazoa</taxon>
        <taxon>Chordata</taxon>
        <taxon>Tunicata</taxon>
        <taxon>Ascidiacea</taxon>
        <taxon>Aplousobranchia</taxon>
        <taxon>Clavelinidae</taxon>
        <taxon>Clavelina</taxon>
    </lineage>
</organism>
<proteinExistence type="predicted"/>
<dbReference type="Pfam" id="PF09237">
    <property type="entry name" value="GAGA"/>
    <property type="match status" value="1"/>
</dbReference>
<gene>
    <name evidence="2" type="ORF">CVLEPA_LOCUS14019</name>
</gene>
<evidence type="ECO:0000313" key="2">
    <source>
        <dbReference type="EMBL" id="CAK8682893.1"/>
    </source>
</evidence>
<evidence type="ECO:0000313" key="3">
    <source>
        <dbReference type="Proteomes" id="UP001642483"/>
    </source>
</evidence>
<accession>A0ABP0FW56</accession>
<evidence type="ECO:0000259" key="1">
    <source>
        <dbReference type="Pfam" id="PF09237"/>
    </source>
</evidence>